<dbReference type="SUPFAM" id="SSF64438">
    <property type="entry name" value="CNF1/YfiH-like putative cysteine hydrolases"/>
    <property type="match status" value="1"/>
</dbReference>
<comment type="catalytic activity">
    <reaction evidence="1">
        <text>inosine + phosphate = alpha-D-ribose 1-phosphate + hypoxanthine</text>
        <dbReference type="Rhea" id="RHEA:27646"/>
        <dbReference type="ChEBI" id="CHEBI:17368"/>
        <dbReference type="ChEBI" id="CHEBI:17596"/>
        <dbReference type="ChEBI" id="CHEBI:43474"/>
        <dbReference type="ChEBI" id="CHEBI:57720"/>
        <dbReference type="EC" id="2.4.2.1"/>
    </reaction>
    <physiologicalReaction direction="left-to-right" evidence="1">
        <dbReference type="Rhea" id="RHEA:27647"/>
    </physiologicalReaction>
</comment>
<dbReference type="Pfam" id="PF02578">
    <property type="entry name" value="Cu-oxidase_4"/>
    <property type="match status" value="1"/>
</dbReference>
<dbReference type="InterPro" id="IPR003730">
    <property type="entry name" value="Cu_polyphenol_OxRdtase"/>
</dbReference>
<evidence type="ECO:0000313" key="12">
    <source>
        <dbReference type="Proteomes" id="UP001447842"/>
    </source>
</evidence>
<proteinExistence type="inferred from homology"/>
<reference evidence="11 12" key="1">
    <citation type="submission" date="2024-03" db="EMBL/GenBank/DDBJ databases">
        <title>Sulfurimonas sp. HSL3-1.</title>
        <authorList>
            <person name="Wang S."/>
        </authorList>
    </citation>
    <scope>NUCLEOTIDE SEQUENCE [LARGE SCALE GENOMIC DNA]</scope>
    <source>
        <strain evidence="11 12">HSL3-1</strain>
    </source>
</reference>
<evidence type="ECO:0000256" key="9">
    <source>
        <dbReference type="ARBA" id="ARBA00049893"/>
    </source>
</evidence>
<comment type="catalytic activity">
    <reaction evidence="9">
        <text>S-methyl-5'-thioadenosine + phosphate = 5-(methylsulfanyl)-alpha-D-ribose 1-phosphate + adenine</text>
        <dbReference type="Rhea" id="RHEA:11852"/>
        <dbReference type="ChEBI" id="CHEBI:16708"/>
        <dbReference type="ChEBI" id="CHEBI:17509"/>
        <dbReference type="ChEBI" id="CHEBI:43474"/>
        <dbReference type="ChEBI" id="CHEBI:58533"/>
        <dbReference type="EC" id="2.4.2.28"/>
    </reaction>
    <physiologicalReaction direction="left-to-right" evidence="9">
        <dbReference type="Rhea" id="RHEA:11853"/>
    </physiologicalReaction>
</comment>
<keyword evidence="4" id="KW-0479">Metal-binding</keyword>
<evidence type="ECO:0000256" key="1">
    <source>
        <dbReference type="ARBA" id="ARBA00000553"/>
    </source>
</evidence>
<sequence>MITSKLLAEAEGLSHGFSDRAGGESAAPYASFNLAYHVGDDAAVVDANHALLAQRLGYAPERLVHMRQIHSDRIVRCTPEMGFHSRPECDALMTDLLGQPLMVMVADCTPVLLYDPRRRAVAAVHAGRAGALKNIVGKTVAAMHDAYGSDPADLLAVLGPSIGSCCYEIGPEVAQEVQAAGCEGALSLRDGRTYLDVNAIVVKQLEAAGLTAGHIDLPGSCTACRTDRFFSYRAEGGTTGRQAGIIMLK</sequence>
<name>A0ABZ3HAL5_9BACT</name>
<comment type="catalytic activity">
    <reaction evidence="8">
        <text>adenosine + phosphate = alpha-D-ribose 1-phosphate + adenine</text>
        <dbReference type="Rhea" id="RHEA:27642"/>
        <dbReference type="ChEBI" id="CHEBI:16335"/>
        <dbReference type="ChEBI" id="CHEBI:16708"/>
        <dbReference type="ChEBI" id="CHEBI:43474"/>
        <dbReference type="ChEBI" id="CHEBI:57720"/>
        <dbReference type="EC" id="2.4.2.1"/>
    </reaction>
    <physiologicalReaction direction="left-to-right" evidence="8">
        <dbReference type="Rhea" id="RHEA:27643"/>
    </physiologicalReaction>
</comment>
<keyword evidence="5" id="KW-0378">Hydrolase</keyword>
<keyword evidence="6" id="KW-0862">Zinc</keyword>
<accession>A0ABZ3HAL5</accession>
<keyword evidence="3" id="KW-0808">Transferase</keyword>
<comment type="similarity">
    <text evidence="2 10">Belongs to the purine nucleoside phosphorylase YfiH/LACC1 family.</text>
</comment>
<evidence type="ECO:0000256" key="2">
    <source>
        <dbReference type="ARBA" id="ARBA00007353"/>
    </source>
</evidence>
<dbReference type="PANTHER" id="PTHR30616">
    <property type="entry name" value="UNCHARACTERIZED PROTEIN YFIH"/>
    <property type="match status" value="1"/>
</dbReference>
<evidence type="ECO:0000256" key="6">
    <source>
        <dbReference type="ARBA" id="ARBA00022833"/>
    </source>
</evidence>
<dbReference type="Proteomes" id="UP001447842">
    <property type="component" value="Chromosome"/>
</dbReference>
<evidence type="ECO:0000256" key="4">
    <source>
        <dbReference type="ARBA" id="ARBA00022723"/>
    </source>
</evidence>
<evidence type="ECO:0000313" key="11">
    <source>
        <dbReference type="EMBL" id="XAU15575.1"/>
    </source>
</evidence>
<protein>
    <recommendedName>
        <fullName evidence="10">Purine nucleoside phosphorylase</fullName>
    </recommendedName>
</protein>
<gene>
    <name evidence="11" type="primary">pgeF</name>
    <name evidence="11" type="ORF">WCY31_02485</name>
</gene>
<dbReference type="EMBL" id="CP147920">
    <property type="protein sequence ID" value="XAU15575.1"/>
    <property type="molecule type" value="Genomic_DNA"/>
</dbReference>
<evidence type="ECO:0000256" key="5">
    <source>
        <dbReference type="ARBA" id="ARBA00022801"/>
    </source>
</evidence>
<keyword evidence="12" id="KW-1185">Reference proteome</keyword>
<evidence type="ECO:0000256" key="7">
    <source>
        <dbReference type="ARBA" id="ARBA00047989"/>
    </source>
</evidence>
<evidence type="ECO:0000256" key="10">
    <source>
        <dbReference type="RuleBase" id="RU361274"/>
    </source>
</evidence>
<dbReference type="Gene3D" id="3.60.140.10">
    <property type="entry name" value="CNF1/YfiH-like putative cysteine hydrolases"/>
    <property type="match status" value="1"/>
</dbReference>
<dbReference type="NCBIfam" id="TIGR00726">
    <property type="entry name" value="peptidoglycan editing factor PgeF"/>
    <property type="match status" value="1"/>
</dbReference>
<evidence type="ECO:0000256" key="8">
    <source>
        <dbReference type="ARBA" id="ARBA00048968"/>
    </source>
</evidence>
<organism evidence="11 12">
    <name type="scientific">Sulfurimonas diazotrophicus</name>
    <dbReference type="NCBI Taxonomy" id="3131939"/>
    <lineage>
        <taxon>Bacteria</taxon>
        <taxon>Pseudomonadati</taxon>
        <taxon>Campylobacterota</taxon>
        <taxon>Epsilonproteobacteria</taxon>
        <taxon>Campylobacterales</taxon>
        <taxon>Sulfurimonadaceae</taxon>
        <taxon>Sulfurimonas</taxon>
    </lineage>
</organism>
<dbReference type="InterPro" id="IPR038371">
    <property type="entry name" value="Cu_polyphenol_OxRdtase_sf"/>
</dbReference>
<comment type="catalytic activity">
    <reaction evidence="7">
        <text>adenosine + H2O + H(+) = inosine + NH4(+)</text>
        <dbReference type="Rhea" id="RHEA:24408"/>
        <dbReference type="ChEBI" id="CHEBI:15377"/>
        <dbReference type="ChEBI" id="CHEBI:15378"/>
        <dbReference type="ChEBI" id="CHEBI:16335"/>
        <dbReference type="ChEBI" id="CHEBI:17596"/>
        <dbReference type="ChEBI" id="CHEBI:28938"/>
        <dbReference type="EC" id="3.5.4.4"/>
    </reaction>
    <physiologicalReaction direction="left-to-right" evidence="7">
        <dbReference type="Rhea" id="RHEA:24409"/>
    </physiologicalReaction>
</comment>
<evidence type="ECO:0000256" key="3">
    <source>
        <dbReference type="ARBA" id="ARBA00022679"/>
    </source>
</evidence>
<dbReference type="RefSeq" id="WP_345972994.1">
    <property type="nucleotide sequence ID" value="NZ_CP147920.1"/>
</dbReference>
<dbReference type="InterPro" id="IPR011324">
    <property type="entry name" value="Cytotoxic_necrot_fac-like_cat"/>
</dbReference>
<dbReference type="PANTHER" id="PTHR30616:SF2">
    <property type="entry name" value="PURINE NUCLEOSIDE PHOSPHORYLASE LACC1"/>
    <property type="match status" value="1"/>
</dbReference>
<dbReference type="CDD" id="cd16833">
    <property type="entry name" value="YfiH"/>
    <property type="match status" value="1"/>
</dbReference>